<accession>A0A9W9XML3</accession>
<feature type="region of interest" description="Disordered" evidence="1">
    <location>
        <begin position="1"/>
        <end position="35"/>
    </location>
</feature>
<feature type="compositionally biased region" description="Low complexity" evidence="1">
    <location>
        <begin position="103"/>
        <end position="116"/>
    </location>
</feature>
<evidence type="ECO:0000313" key="2">
    <source>
        <dbReference type="EMBL" id="KAJ5495275.1"/>
    </source>
</evidence>
<reference evidence="2" key="2">
    <citation type="journal article" date="2023" name="IMA Fungus">
        <title>Comparative genomic study of the Penicillium genus elucidates a diverse pangenome and 15 lateral gene transfer events.</title>
        <authorList>
            <person name="Petersen C."/>
            <person name="Sorensen T."/>
            <person name="Nielsen M.R."/>
            <person name="Sondergaard T.E."/>
            <person name="Sorensen J.L."/>
            <person name="Fitzpatrick D.A."/>
            <person name="Frisvad J.C."/>
            <person name="Nielsen K.L."/>
        </authorList>
    </citation>
    <scope>NUCLEOTIDE SEQUENCE</scope>
    <source>
        <strain evidence="2">IBT 30728</strain>
    </source>
</reference>
<reference evidence="2" key="1">
    <citation type="submission" date="2022-12" db="EMBL/GenBank/DDBJ databases">
        <authorList>
            <person name="Petersen C."/>
        </authorList>
    </citation>
    <scope>NUCLEOTIDE SEQUENCE</scope>
    <source>
        <strain evidence="2">IBT 30728</strain>
    </source>
</reference>
<feature type="compositionally biased region" description="Basic and acidic residues" evidence="1">
    <location>
        <begin position="77"/>
        <end position="87"/>
    </location>
</feature>
<sequence length="143" mass="15615">MPSDRDSEDKNRDDNSNPSNKSRDPPPENETNPFVAFRRFADEQVSAVLQSITGLPSTFSPPQTDRWTIFTDDETYESTKYRHRDSDSASDSASASKTDEQSHASSSGADTTTSSGNQDNTDKTTNSDGGTPAQDYPPPRSDS</sequence>
<evidence type="ECO:0000313" key="3">
    <source>
        <dbReference type="Proteomes" id="UP001148312"/>
    </source>
</evidence>
<proteinExistence type="predicted"/>
<dbReference type="RefSeq" id="XP_056794288.1">
    <property type="nucleotide sequence ID" value="XM_056929995.1"/>
</dbReference>
<comment type="caution">
    <text evidence="2">The sequence shown here is derived from an EMBL/GenBank/DDBJ whole genome shotgun (WGS) entry which is preliminary data.</text>
</comment>
<name>A0A9W9XML3_9EURO</name>
<dbReference type="Proteomes" id="UP001148312">
    <property type="component" value="Unassembled WGS sequence"/>
</dbReference>
<feature type="region of interest" description="Disordered" evidence="1">
    <location>
        <begin position="76"/>
        <end position="143"/>
    </location>
</feature>
<dbReference type="GeneID" id="81620244"/>
<feature type="compositionally biased region" description="Polar residues" evidence="1">
    <location>
        <begin position="117"/>
        <end position="129"/>
    </location>
</feature>
<protein>
    <submittedName>
        <fullName evidence="2">Uncharacterized protein</fullName>
    </submittedName>
</protein>
<gene>
    <name evidence="2" type="ORF">N7539_000391</name>
</gene>
<dbReference type="EMBL" id="JAPWDQ010000001">
    <property type="protein sequence ID" value="KAJ5495275.1"/>
    <property type="molecule type" value="Genomic_DNA"/>
</dbReference>
<dbReference type="AlphaFoldDB" id="A0A9W9XML3"/>
<evidence type="ECO:0000256" key="1">
    <source>
        <dbReference type="SAM" id="MobiDB-lite"/>
    </source>
</evidence>
<feature type="compositionally biased region" description="Basic and acidic residues" evidence="1">
    <location>
        <begin position="1"/>
        <end position="26"/>
    </location>
</feature>
<organism evidence="2 3">
    <name type="scientific">Penicillium diatomitis</name>
    <dbReference type="NCBI Taxonomy" id="2819901"/>
    <lineage>
        <taxon>Eukaryota</taxon>
        <taxon>Fungi</taxon>
        <taxon>Dikarya</taxon>
        <taxon>Ascomycota</taxon>
        <taxon>Pezizomycotina</taxon>
        <taxon>Eurotiomycetes</taxon>
        <taxon>Eurotiomycetidae</taxon>
        <taxon>Eurotiales</taxon>
        <taxon>Aspergillaceae</taxon>
        <taxon>Penicillium</taxon>
    </lineage>
</organism>
<keyword evidence="3" id="KW-1185">Reference proteome</keyword>